<evidence type="ECO:0000313" key="3">
    <source>
        <dbReference type="Proteomes" id="UP000887567"/>
    </source>
</evidence>
<proteinExistence type="predicted"/>
<name>A0A913Y218_EXADI</name>
<dbReference type="GeneID" id="114574203"/>
<evidence type="ECO:0000256" key="1">
    <source>
        <dbReference type="SAM" id="MobiDB-lite"/>
    </source>
</evidence>
<sequence>MREVQLASFHCFQLELPGRTNKRHGHNQPRATSSAHSLFHGSRESLRSRSSNSFSKSISNHKCVAVDDTIKSKDSQQILIGSALRRPHATSYSPLDYQIMPDVGKAPKQPYRSQSAGTVYRYASRPLSAVHAGTLHGKQTKSSLLRNKSISCDSIASKTSSSFHTPSRPSSGNKRLCEIRDDYRFFKKGQPGKQFPLHGEAIHSFLTGARYNKYIYKFYLMST</sequence>
<evidence type="ECO:0000313" key="2">
    <source>
        <dbReference type="EnsemblMetazoa" id="XP_020913538.1"/>
    </source>
</evidence>
<dbReference type="AlphaFoldDB" id="A0A913Y218"/>
<dbReference type="KEGG" id="epa:114574203"/>
<organism evidence="2 3">
    <name type="scientific">Exaiptasia diaphana</name>
    <name type="common">Tropical sea anemone</name>
    <name type="synonym">Aiptasia pulchella</name>
    <dbReference type="NCBI Taxonomy" id="2652724"/>
    <lineage>
        <taxon>Eukaryota</taxon>
        <taxon>Metazoa</taxon>
        <taxon>Cnidaria</taxon>
        <taxon>Anthozoa</taxon>
        <taxon>Hexacorallia</taxon>
        <taxon>Actiniaria</taxon>
        <taxon>Aiptasiidae</taxon>
        <taxon>Exaiptasia</taxon>
    </lineage>
</organism>
<reference evidence="2" key="1">
    <citation type="submission" date="2022-11" db="UniProtKB">
        <authorList>
            <consortium name="EnsemblMetazoa"/>
        </authorList>
    </citation>
    <scope>IDENTIFICATION</scope>
</reference>
<feature type="region of interest" description="Disordered" evidence="1">
    <location>
        <begin position="19"/>
        <end position="55"/>
    </location>
</feature>
<protein>
    <submittedName>
        <fullName evidence="2">Uncharacterized protein</fullName>
    </submittedName>
</protein>
<dbReference type="OrthoDB" id="10039170at2759"/>
<dbReference type="RefSeq" id="XP_020913538.1">
    <property type="nucleotide sequence ID" value="XM_021057879.2"/>
</dbReference>
<accession>A0A913Y218</accession>
<dbReference type="Proteomes" id="UP000887567">
    <property type="component" value="Unplaced"/>
</dbReference>
<dbReference type="EnsemblMetazoa" id="XM_021057879.2">
    <property type="protein sequence ID" value="XP_020913538.1"/>
    <property type="gene ID" value="LOC114574203"/>
</dbReference>
<keyword evidence="3" id="KW-1185">Reference proteome</keyword>